<feature type="transmembrane region" description="Helical" evidence="1">
    <location>
        <begin position="157"/>
        <end position="177"/>
    </location>
</feature>
<reference evidence="2" key="1">
    <citation type="submission" date="2021-09" db="EMBL/GenBank/DDBJ databases">
        <title>Fulvivirga sp. isolated from coastal sediment.</title>
        <authorList>
            <person name="Yu H."/>
        </authorList>
    </citation>
    <scope>NUCLEOTIDE SEQUENCE</scope>
    <source>
        <strain evidence="2">1062</strain>
    </source>
</reference>
<feature type="transmembrane region" description="Helical" evidence="1">
    <location>
        <begin position="7"/>
        <end position="25"/>
    </location>
</feature>
<feature type="transmembrane region" description="Helical" evidence="1">
    <location>
        <begin position="114"/>
        <end position="137"/>
    </location>
</feature>
<dbReference type="AlphaFoldDB" id="A0A9X1HVM5"/>
<dbReference type="RefSeq" id="WP_225699045.1">
    <property type="nucleotide sequence ID" value="NZ_JAIXNE010000005.1"/>
</dbReference>
<organism evidence="2 3">
    <name type="scientific">Fulvivirga sedimenti</name>
    <dbReference type="NCBI Taxonomy" id="2879465"/>
    <lineage>
        <taxon>Bacteria</taxon>
        <taxon>Pseudomonadati</taxon>
        <taxon>Bacteroidota</taxon>
        <taxon>Cytophagia</taxon>
        <taxon>Cytophagales</taxon>
        <taxon>Fulvivirgaceae</taxon>
        <taxon>Fulvivirga</taxon>
    </lineage>
</organism>
<keyword evidence="1" id="KW-0812">Transmembrane</keyword>
<evidence type="ECO:0000313" key="3">
    <source>
        <dbReference type="Proteomes" id="UP001139409"/>
    </source>
</evidence>
<evidence type="ECO:0000256" key="1">
    <source>
        <dbReference type="SAM" id="Phobius"/>
    </source>
</evidence>
<protein>
    <submittedName>
        <fullName evidence="2">Uncharacterized protein</fullName>
    </submittedName>
</protein>
<feature type="transmembrane region" description="Helical" evidence="1">
    <location>
        <begin position="189"/>
        <end position="210"/>
    </location>
</feature>
<feature type="transmembrane region" description="Helical" evidence="1">
    <location>
        <begin position="31"/>
        <end position="47"/>
    </location>
</feature>
<proteinExistence type="predicted"/>
<name>A0A9X1HVM5_9BACT</name>
<gene>
    <name evidence="2" type="ORF">LDX50_25180</name>
</gene>
<dbReference type="EMBL" id="JAIXNE010000005">
    <property type="protein sequence ID" value="MCA6078190.1"/>
    <property type="molecule type" value="Genomic_DNA"/>
</dbReference>
<feature type="transmembrane region" description="Helical" evidence="1">
    <location>
        <begin position="54"/>
        <end position="76"/>
    </location>
</feature>
<accession>A0A9X1HVM5</accession>
<evidence type="ECO:0000313" key="2">
    <source>
        <dbReference type="EMBL" id="MCA6078190.1"/>
    </source>
</evidence>
<keyword evidence="1" id="KW-1133">Transmembrane helix</keyword>
<keyword evidence="3" id="KW-1185">Reference proteome</keyword>
<feature type="transmembrane region" description="Helical" evidence="1">
    <location>
        <begin position="241"/>
        <end position="259"/>
    </location>
</feature>
<feature type="transmembrane region" description="Helical" evidence="1">
    <location>
        <begin position="82"/>
        <end position="102"/>
    </location>
</feature>
<sequence>MKAPGKYIIPLLAGISFIAWVIAFLLPQFPWTITLAVAPIFALYAFHKEKNLPFTSFGISVAGTLVLSYVVIASFIKNGSPGIPLSINYGIIMSFAFFAYWLTDTHAKNRLGLVTIVIFYAGIEYISMIFVPEYAHFLLGSSLSEFPAIQRWNTQSGITGVSAWILLANIGTYFVLFRNMAIFNGIFRWRSLLLSAVLISIPGIISYWILDPTIGALNAGEVADGFRNIITSGKFDSAGEITGRTCAWVTVLIVIYGLVKRKVTP</sequence>
<dbReference type="Proteomes" id="UP001139409">
    <property type="component" value="Unassembled WGS sequence"/>
</dbReference>
<comment type="caution">
    <text evidence="2">The sequence shown here is derived from an EMBL/GenBank/DDBJ whole genome shotgun (WGS) entry which is preliminary data.</text>
</comment>
<keyword evidence="1" id="KW-0472">Membrane</keyword>